<accession>A0AC34GWQ3</accession>
<evidence type="ECO:0000313" key="2">
    <source>
        <dbReference type="WBParaSite" id="ES5_v2.g9241.t1"/>
    </source>
</evidence>
<organism evidence="1 2">
    <name type="scientific">Panagrolaimus sp. ES5</name>
    <dbReference type="NCBI Taxonomy" id="591445"/>
    <lineage>
        <taxon>Eukaryota</taxon>
        <taxon>Metazoa</taxon>
        <taxon>Ecdysozoa</taxon>
        <taxon>Nematoda</taxon>
        <taxon>Chromadorea</taxon>
        <taxon>Rhabditida</taxon>
        <taxon>Tylenchina</taxon>
        <taxon>Panagrolaimomorpha</taxon>
        <taxon>Panagrolaimoidea</taxon>
        <taxon>Panagrolaimidae</taxon>
        <taxon>Panagrolaimus</taxon>
    </lineage>
</organism>
<evidence type="ECO:0000313" key="1">
    <source>
        <dbReference type="Proteomes" id="UP000887579"/>
    </source>
</evidence>
<dbReference type="Proteomes" id="UP000887579">
    <property type="component" value="Unplaced"/>
</dbReference>
<dbReference type="WBParaSite" id="ES5_v2.g9241.t1">
    <property type="protein sequence ID" value="ES5_v2.g9241.t1"/>
    <property type="gene ID" value="ES5_v2.g9241"/>
</dbReference>
<reference evidence="2" key="1">
    <citation type="submission" date="2022-11" db="UniProtKB">
        <authorList>
            <consortium name="WormBaseParasite"/>
        </authorList>
    </citation>
    <scope>IDENTIFICATION</scope>
</reference>
<sequence length="248" mass="26876">MKSLQILTRTESKSLNSTIPISFDWREKNAVSPAKDQQITKCGSCYAFAVAAAIETAVAIKTKKLLDLSEQELVDCDLANYNITLPNNFTLGGCVGGSASNGIKYATKFGLFSETQYPYIAKNGTCRASCITGNKTFVKGITGPNPFTEDGFAQFIAQQGPLIIGFTVPKSMMSYSSGIMSLTPEQCAKESLGNGHVMVLVGYGIENGIPYFTLKNSFGPNWGENGFMRFKRGINFCNFNSYAGSPIY</sequence>
<protein>
    <submittedName>
        <fullName evidence="2">Peptidase C1A papain C-terminal domain-containing protein</fullName>
    </submittedName>
</protein>
<proteinExistence type="predicted"/>
<name>A0AC34GWQ3_9BILA</name>